<dbReference type="AlphaFoldDB" id="A0A165DUN4"/>
<sequence>MSYTRISSSSTEALLAPQQKKDYFSTVAAMQGSIGITGQSPMPPQPKPLSGSDKTHFWSRKDKSQPQLKRQQQQQSQQQQQPKQPSAAQKMSREEALEMLMDKYGMASVQLGGRSGRM</sequence>
<dbReference type="InParanoid" id="A0A165DUN4"/>
<evidence type="ECO:0000313" key="3">
    <source>
        <dbReference type="Proteomes" id="UP000076842"/>
    </source>
</evidence>
<reference evidence="2 3" key="1">
    <citation type="journal article" date="2016" name="Mol. Biol. Evol.">
        <title>Comparative Genomics of Early-Diverging Mushroom-Forming Fungi Provides Insights into the Origins of Lignocellulose Decay Capabilities.</title>
        <authorList>
            <person name="Nagy L.G."/>
            <person name="Riley R."/>
            <person name="Tritt A."/>
            <person name="Adam C."/>
            <person name="Daum C."/>
            <person name="Floudas D."/>
            <person name="Sun H."/>
            <person name="Yadav J.S."/>
            <person name="Pangilinan J."/>
            <person name="Larsson K.H."/>
            <person name="Matsuura K."/>
            <person name="Barry K."/>
            <person name="Labutti K."/>
            <person name="Kuo R."/>
            <person name="Ohm R.A."/>
            <person name="Bhattacharya S.S."/>
            <person name="Shirouzu T."/>
            <person name="Yoshinaga Y."/>
            <person name="Martin F.M."/>
            <person name="Grigoriev I.V."/>
            <person name="Hibbett D.S."/>
        </authorList>
    </citation>
    <scope>NUCLEOTIDE SEQUENCE [LARGE SCALE GENOMIC DNA]</scope>
    <source>
        <strain evidence="2 3">HHB12733</strain>
    </source>
</reference>
<feature type="compositionally biased region" description="Low complexity" evidence="1">
    <location>
        <begin position="65"/>
        <end position="86"/>
    </location>
</feature>
<proteinExistence type="predicted"/>
<name>A0A165DUN4_9BASI</name>
<dbReference type="EMBL" id="KV424033">
    <property type="protein sequence ID" value="KZT53579.1"/>
    <property type="molecule type" value="Genomic_DNA"/>
</dbReference>
<evidence type="ECO:0000313" key="2">
    <source>
        <dbReference type="EMBL" id="KZT53579.1"/>
    </source>
</evidence>
<organism evidence="2 3">
    <name type="scientific">Calocera cornea HHB12733</name>
    <dbReference type="NCBI Taxonomy" id="1353952"/>
    <lineage>
        <taxon>Eukaryota</taxon>
        <taxon>Fungi</taxon>
        <taxon>Dikarya</taxon>
        <taxon>Basidiomycota</taxon>
        <taxon>Agaricomycotina</taxon>
        <taxon>Dacrymycetes</taxon>
        <taxon>Dacrymycetales</taxon>
        <taxon>Dacrymycetaceae</taxon>
        <taxon>Calocera</taxon>
    </lineage>
</organism>
<accession>A0A165DUN4</accession>
<evidence type="ECO:0000256" key="1">
    <source>
        <dbReference type="SAM" id="MobiDB-lite"/>
    </source>
</evidence>
<dbReference type="Proteomes" id="UP000076842">
    <property type="component" value="Unassembled WGS sequence"/>
</dbReference>
<feature type="compositionally biased region" description="Basic and acidic residues" evidence="1">
    <location>
        <begin position="53"/>
        <end position="64"/>
    </location>
</feature>
<dbReference type="OrthoDB" id="3358886at2759"/>
<feature type="region of interest" description="Disordered" evidence="1">
    <location>
        <begin position="34"/>
        <end position="99"/>
    </location>
</feature>
<keyword evidence="3" id="KW-1185">Reference proteome</keyword>
<protein>
    <submittedName>
        <fullName evidence="2">Uncharacterized protein</fullName>
    </submittedName>
</protein>
<gene>
    <name evidence="2" type="ORF">CALCODRAFT_500926</name>
</gene>